<gene>
    <name evidence="2" type="primary">Klhl12-007</name>
</gene>
<name>A0A6F9DGM5_9ASCI</name>
<accession>A0A6F9DGM5</accession>
<evidence type="ECO:0000256" key="1">
    <source>
        <dbReference type="ARBA" id="ARBA00022441"/>
    </source>
</evidence>
<dbReference type="Gene3D" id="2.120.10.80">
    <property type="entry name" value="Kelch-type beta propeller"/>
    <property type="match status" value="2"/>
</dbReference>
<protein>
    <submittedName>
        <fullName evidence="2">Kelch-like protein 12</fullName>
    </submittedName>
</protein>
<dbReference type="InterPro" id="IPR015915">
    <property type="entry name" value="Kelch-typ_b-propeller"/>
</dbReference>
<dbReference type="Pfam" id="PF01344">
    <property type="entry name" value="Kelch_1"/>
    <property type="match status" value="1"/>
</dbReference>
<evidence type="ECO:0000313" key="2">
    <source>
        <dbReference type="EMBL" id="CAB3259379.1"/>
    </source>
</evidence>
<organism evidence="2">
    <name type="scientific">Phallusia mammillata</name>
    <dbReference type="NCBI Taxonomy" id="59560"/>
    <lineage>
        <taxon>Eukaryota</taxon>
        <taxon>Metazoa</taxon>
        <taxon>Chordata</taxon>
        <taxon>Tunicata</taxon>
        <taxon>Ascidiacea</taxon>
        <taxon>Phlebobranchia</taxon>
        <taxon>Ascidiidae</taxon>
        <taxon>Phallusia</taxon>
    </lineage>
</organism>
<dbReference type="Pfam" id="PF24681">
    <property type="entry name" value="Kelch_KLHDC2_KLHL20_DRC7"/>
    <property type="match status" value="1"/>
</dbReference>
<dbReference type="AlphaFoldDB" id="A0A6F9DGM5"/>
<dbReference type="SMART" id="SM00612">
    <property type="entry name" value="Kelch"/>
    <property type="match status" value="6"/>
</dbReference>
<dbReference type="PANTHER" id="PTHR46375">
    <property type="entry name" value="KELCH REPEAT AND BTB DOMAIN-CONTAINING PROTEIN 13-RELATED"/>
    <property type="match status" value="1"/>
</dbReference>
<dbReference type="SUPFAM" id="SSF117281">
    <property type="entry name" value="Kelch motif"/>
    <property type="match status" value="2"/>
</dbReference>
<sequence>MSTSRRVGISNDETSSQILLDPTNAFLVVGGDGAETDCVKLDINTKQHHNLPSLNVGRCETTAVKVGTKIFVFGGAEDACGNNSHRSCETLDMNDPTEWSILPDLLEPRDSLASAVLGESIYVAGGRLNDEPLSSFDEFDIGSIQWIKHSNMLHTRSGFRMIAHQNTLYCIGGSSQQNHACEFYDFRIGQWQNMTRLKKGRWGLASVLYDGKIYSIGGWNGQHPMSSVEYYDLTANKWAYAGSLNVGRAFHGACVVGGKIYAIGGQNSSGQTGSVEVFDPVSDSWSVFMDLDEPRYEGAVVAV</sequence>
<dbReference type="EMBL" id="LR786251">
    <property type="protein sequence ID" value="CAB3259379.1"/>
    <property type="molecule type" value="mRNA"/>
</dbReference>
<keyword evidence="1" id="KW-0880">Kelch repeat</keyword>
<dbReference type="InterPro" id="IPR006652">
    <property type="entry name" value="Kelch_1"/>
</dbReference>
<dbReference type="InterPro" id="IPR052392">
    <property type="entry name" value="Kelch-BTB_domain-containing"/>
</dbReference>
<reference evidence="2" key="1">
    <citation type="submission" date="2020-04" db="EMBL/GenBank/DDBJ databases">
        <authorList>
            <person name="Neveu A P."/>
        </authorList>
    </citation>
    <scope>NUCLEOTIDE SEQUENCE</scope>
    <source>
        <tissue evidence="2">Whole embryo</tissue>
    </source>
</reference>
<dbReference type="PANTHER" id="PTHR46375:SF3">
    <property type="entry name" value="KELCH REPEAT AND BTB DOMAIN-CONTAINING PROTEIN 13"/>
    <property type="match status" value="1"/>
</dbReference>
<proteinExistence type="evidence at transcript level"/>